<dbReference type="EMBL" id="GL945475">
    <property type="protein sequence ID" value="EGO03558.1"/>
    <property type="molecule type" value="Genomic_DNA"/>
</dbReference>
<dbReference type="GO" id="GO:0031146">
    <property type="term" value="P:SCF-dependent proteasomal ubiquitin-dependent protein catabolic process"/>
    <property type="evidence" value="ECO:0007669"/>
    <property type="project" value="TreeGrafter"/>
</dbReference>
<dbReference type="HOGENOM" id="CLU_028914_0_0_1"/>
<evidence type="ECO:0000313" key="2">
    <source>
        <dbReference type="Proteomes" id="UP000008063"/>
    </source>
</evidence>
<dbReference type="AlphaFoldDB" id="F8PKA4"/>
<dbReference type="Gene3D" id="3.80.10.10">
    <property type="entry name" value="Ribonuclease Inhibitor"/>
    <property type="match status" value="1"/>
</dbReference>
<name>F8PKA4_SERL3</name>
<dbReference type="SUPFAM" id="SSF52047">
    <property type="entry name" value="RNI-like"/>
    <property type="match status" value="1"/>
</dbReference>
<dbReference type="InParanoid" id="F8PKA4"/>
<dbReference type="InterPro" id="IPR032675">
    <property type="entry name" value="LRR_dom_sf"/>
</dbReference>
<gene>
    <name evidence="1" type="ORF">SERLA73DRAFT_119251</name>
</gene>
<evidence type="ECO:0000313" key="1">
    <source>
        <dbReference type="EMBL" id="EGO03558.1"/>
    </source>
</evidence>
<dbReference type="OMA" id="PIIDACP"/>
<evidence type="ECO:0008006" key="3">
    <source>
        <dbReference type="Google" id="ProtNLM"/>
    </source>
</evidence>
<dbReference type="STRING" id="936435.F8PKA4"/>
<dbReference type="Proteomes" id="UP000008063">
    <property type="component" value="Unassembled WGS sequence"/>
</dbReference>
<keyword evidence="2" id="KW-1185">Reference proteome</keyword>
<proteinExistence type="predicted"/>
<dbReference type="PANTHER" id="PTHR13318">
    <property type="entry name" value="PARTNER OF PAIRED, ISOFORM B-RELATED"/>
    <property type="match status" value="1"/>
</dbReference>
<sequence>MLTAAVPAYLSHALIVTYFLRGPSVTLTNDLTGVERATLFAIPRITRSSATDTSTLRELHLIGLDAFSDSTFASIITSLPELRVLVLRGCTKVSFKTVQAAASSCPSLQVVNLNYTVIPPSSLITLFINCRALEVLKVAGVPNWVSSSFPPISCANAETGLSDTSIHAIVALCPHLRRLDISFTSARHLPCTILPLEKLTLTATQIPPSSLLSLLPRLPHLHVLALGAMGSAPSTSRSGVSAGMGLTDEVLGKLTDGLVLAKRGLESVNLAGNSKLGFTSRAGRGALEELVRRIGRGCKKLNLAGVSSLRSADLRGLLEYNDGEDGRRTPTLEHLVLTNTGIDDEAAPYIAACSSLAILELGGTKITSVSHFFPFPSLIHLS</sequence>
<organism evidence="2">
    <name type="scientific">Serpula lacrymans var. lacrymans (strain S7.3)</name>
    <name type="common">Dry rot fungus</name>
    <dbReference type="NCBI Taxonomy" id="936435"/>
    <lineage>
        <taxon>Eukaryota</taxon>
        <taxon>Fungi</taxon>
        <taxon>Dikarya</taxon>
        <taxon>Basidiomycota</taxon>
        <taxon>Agaricomycotina</taxon>
        <taxon>Agaricomycetes</taxon>
        <taxon>Agaricomycetidae</taxon>
        <taxon>Boletales</taxon>
        <taxon>Coniophorineae</taxon>
        <taxon>Serpulaceae</taxon>
        <taxon>Serpula</taxon>
    </lineage>
</organism>
<accession>F8PKA4</accession>
<protein>
    <recommendedName>
        <fullName evidence="3">RNI-like protein</fullName>
    </recommendedName>
</protein>
<reference evidence="2" key="1">
    <citation type="journal article" date="2011" name="Science">
        <title>The plant cell wall-decomposing machinery underlies the functional diversity of forest fungi.</title>
        <authorList>
            <person name="Eastwood D.C."/>
            <person name="Floudas D."/>
            <person name="Binder M."/>
            <person name="Majcherczyk A."/>
            <person name="Schneider P."/>
            <person name="Aerts A."/>
            <person name="Asiegbu F.O."/>
            <person name="Baker S.E."/>
            <person name="Barry K."/>
            <person name="Bendiksby M."/>
            <person name="Blumentritt M."/>
            <person name="Coutinho P.M."/>
            <person name="Cullen D."/>
            <person name="de Vries R.P."/>
            <person name="Gathman A."/>
            <person name="Goodell B."/>
            <person name="Henrissat B."/>
            <person name="Ihrmark K."/>
            <person name="Kauserud H."/>
            <person name="Kohler A."/>
            <person name="LaButti K."/>
            <person name="Lapidus A."/>
            <person name="Lavin J.L."/>
            <person name="Lee Y.-H."/>
            <person name="Lindquist E."/>
            <person name="Lilly W."/>
            <person name="Lucas S."/>
            <person name="Morin E."/>
            <person name="Murat C."/>
            <person name="Oguiza J.A."/>
            <person name="Park J."/>
            <person name="Pisabarro A.G."/>
            <person name="Riley R."/>
            <person name="Rosling A."/>
            <person name="Salamov A."/>
            <person name="Schmidt O."/>
            <person name="Schmutz J."/>
            <person name="Skrede I."/>
            <person name="Stenlid J."/>
            <person name="Wiebenga A."/>
            <person name="Xie X."/>
            <person name="Kuees U."/>
            <person name="Hibbett D.S."/>
            <person name="Hoffmeister D."/>
            <person name="Hoegberg N."/>
            <person name="Martin F."/>
            <person name="Grigoriev I.V."/>
            <person name="Watkinson S.C."/>
        </authorList>
    </citation>
    <scope>NUCLEOTIDE SEQUENCE [LARGE SCALE GENOMIC DNA]</scope>
    <source>
        <strain evidence="2">strain S7.3</strain>
    </source>
</reference>
<dbReference type="GO" id="GO:0019005">
    <property type="term" value="C:SCF ubiquitin ligase complex"/>
    <property type="evidence" value="ECO:0007669"/>
    <property type="project" value="TreeGrafter"/>
</dbReference>
<dbReference type="OrthoDB" id="550575at2759"/>